<sequence>MSDHYLITFNLRYMRSPIKLSKVACRNIKKISRDDFKFDLDNSQLLNAPPDDGEELVQLFNSTLKELLDKHAPVTFKHMRAKSVNPWYCNEIMQAKIERRTAERKWRLTKLEVHRQIYNTARNKVNFIIRKVKSSYHNDFIQSNSNNPKIMFSAMFSLLGRNVDSLLPTTSSDQQLVESFSDFFLSTKLLASEMVLETIHLQLISTHLKVMFWPRLKNLVLLNLLI</sequence>
<gene>
    <name evidence="1" type="ORF">SNE40_012787</name>
</gene>
<accession>A0AAN8JI19</accession>
<organism evidence="1 2">
    <name type="scientific">Patella caerulea</name>
    <name type="common">Rayed Mediterranean limpet</name>
    <dbReference type="NCBI Taxonomy" id="87958"/>
    <lineage>
        <taxon>Eukaryota</taxon>
        <taxon>Metazoa</taxon>
        <taxon>Spiralia</taxon>
        <taxon>Lophotrochozoa</taxon>
        <taxon>Mollusca</taxon>
        <taxon>Gastropoda</taxon>
        <taxon>Patellogastropoda</taxon>
        <taxon>Patelloidea</taxon>
        <taxon>Patellidae</taxon>
        <taxon>Patella</taxon>
    </lineage>
</organism>
<proteinExistence type="predicted"/>
<dbReference type="Proteomes" id="UP001347796">
    <property type="component" value="Unassembled WGS sequence"/>
</dbReference>
<evidence type="ECO:0000313" key="2">
    <source>
        <dbReference type="Proteomes" id="UP001347796"/>
    </source>
</evidence>
<dbReference type="PANTHER" id="PTHR46670:SF3">
    <property type="entry name" value="ENDONUCLEASE_EXONUCLEASE_PHOSPHATASE DOMAIN-CONTAINING PROTEIN"/>
    <property type="match status" value="1"/>
</dbReference>
<protein>
    <submittedName>
        <fullName evidence="1">Uncharacterized protein</fullName>
    </submittedName>
</protein>
<keyword evidence="2" id="KW-1185">Reference proteome</keyword>
<reference evidence="1 2" key="1">
    <citation type="submission" date="2024-01" db="EMBL/GenBank/DDBJ databases">
        <title>The genome of the rayed Mediterranean limpet Patella caerulea (Linnaeus, 1758).</title>
        <authorList>
            <person name="Anh-Thu Weber A."/>
            <person name="Halstead-Nussloch G."/>
        </authorList>
    </citation>
    <scope>NUCLEOTIDE SEQUENCE [LARGE SCALE GENOMIC DNA]</scope>
    <source>
        <strain evidence="1">AATW-2023a</strain>
        <tissue evidence="1">Whole specimen</tissue>
    </source>
</reference>
<evidence type="ECO:0000313" key="1">
    <source>
        <dbReference type="EMBL" id="KAK6177922.1"/>
    </source>
</evidence>
<comment type="caution">
    <text evidence="1">The sequence shown here is derived from an EMBL/GenBank/DDBJ whole genome shotgun (WGS) entry which is preliminary data.</text>
</comment>
<dbReference type="AlphaFoldDB" id="A0AAN8JI19"/>
<dbReference type="PANTHER" id="PTHR46670">
    <property type="entry name" value="ENDO/EXONUCLEASE/PHOSPHATASE DOMAIN-CONTAINING PROTEIN"/>
    <property type="match status" value="1"/>
</dbReference>
<name>A0AAN8JI19_PATCE</name>
<dbReference type="EMBL" id="JAZGQO010000009">
    <property type="protein sequence ID" value="KAK6177922.1"/>
    <property type="molecule type" value="Genomic_DNA"/>
</dbReference>